<organism evidence="1">
    <name type="scientific">freshwater metagenome</name>
    <dbReference type="NCBI Taxonomy" id="449393"/>
    <lineage>
        <taxon>unclassified sequences</taxon>
        <taxon>metagenomes</taxon>
        <taxon>ecological metagenomes</taxon>
    </lineage>
</organism>
<evidence type="ECO:0000313" key="1">
    <source>
        <dbReference type="EMBL" id="CAB4545884.1"/>
    </source>
</evidence>
<proteinExistence type="predicted"/>
<dbReference type="SUPFAM" id="SSF159888">
    <property type="entry name" value="YdhG-like"/>
    <property type="match status" value="1"/>
</dbReference>
<reference evidence="1" key="1">
    <citation type="submission" date="2020-05" db="EMBL/GenBank/DDBJ databases">
        <authorList>
            <person name="Chiriac C."/>
            <person name="Salcher M."/>
            <person name="Ghai R."/>
            <person name="Kavagutti S V."/>
        </authorList>
    </citation>
    <scope>NUCLEOTIDE SEQUENCE</scope>
</reference>
<name>A0A6J6C4B4_9ZZZZ</name>
<dbReference type="AlphaFoldDB" id="A0A6J6C4B4"/>
<dbReference type="Gene3D" id="3.90.1150.200">
    <property type="match status" value="1"/>
</dbReference>
<sequence>MAGSKSAFSEVEREAMKQRAREARDFKKLSGEEQVQQKIAEMSKADQKLAKGIHKLVLGISPEITTRTWYGMPAYYVKDKIICFFQAGSKFDSRYSTFGFQESAKLDDGPFWATSFALIELNDEVAKKITKLVKKAIA</sequence>
<gene>
    <name evidence="1" type="ORF">UFOPK1503_00631</name>
</gene>
<accession>A0A6J6C4B4</accession>
<dbReference type="EMBL" id="CAEZST010000008">
    <property type="protein sequence ID" value="CAB4545884.1"/>
    <property type="molecule type" value="Genomic_DNA"/>
</dbReference>
<protein>
    <submittedName>
        <fullName evidence="1">Unannotated protein</fullName>
    </submittedName>
</protein>